<name>A0A2H0YM09_9BACT</name>
<dbReference type="GO" id="GO:0005524">
    <property type="term" value="F:ATP binding"/>
    <property type="evidence" value="ECO:0007669"/>
    <property type="project" value="UniProtKB-KW"/>
</dbReference>
<comment type="cofactor">
    <cofactor evidence="2">
        <name>Mg(2+)</name>
        <dbReference type="ChEBI" id="CHEBI:18420"/>
    </cofactor>
</comment>
<evidence type="ECO:0000256" key="8">
    <source>
        <dbReference type="ARBA" id="ARBA00022842"/>
    </source>
</evidence>
<evidence type="ECO:0000259" key="10">
    <source>
        <dbReference type="Pfam" id="PF06849"/>
    </source>
</evidence>
<dbReference type="Pfam" id="PF06973">
    <property type="entry name" value="DUF1297"/>
    <property type="match status" value="1"/>
</dbReference>
<dbReference type="SUPFAM" id="SSF56059">
    <property type="entry name" value="Glutathione synthetase ATP-binding domain-like"/>
    <property type="match status" value="1"/>
</dbReference>
<evidence type="ECO:0000256" key="3">
    <source>
        <dbReference type="ARBA" id="ARBA00022598"/>
    </source>
</evidence>
<dbReference type="InterPro" id="IPR013815">
    <property type="entry name" value="ATP_grasp_subdomain_1"/>
</dbReference>
<gene>
    <name evidence="12" type="ORF">COT33_01410</name>
</gene>
<dbReference type="PANTHER" id="PTHR38147">
    <property type="entry name" value="5-FORMAMINOIMIDAZOLE-4-CARBOXAMIDE-1-(BETA)-D-RIBOFURANOSYL 5'-MONOPHOSPHATE SYNTHETASE-RELATED"/>
    <property type="match status" value="1"/>
</dbReference>
<dbReference type="InterPro" id="IPR016185">
    <property type="entry name" value="PreATP-grasp_dom_sf"/>
</dbReference>
<evidence type="ECO:0000313" key="12">
    <source>
        <dbReference type="EMBL" id="PIS39537.1"/>
    </source>
</evidence>
<dbReference type="PIRSF" id="PIRSF004602">
    <property type="entry name" value="ATPgrasp_PurP"/>
    <property type="match status" value="1"/>
</dbReference>
<keyword evidence="4" id="KW-0479">Metal-binding</keyword>
<dbReference type="InterPro" id="IPR009720">
    <property type="entry name" value="IMP_biosynth_PurP_C"/>
</dbReference>
<evidence type="ECO:0000256" key="2">
    <source>
        <dbReference type="ARBA" id="ARBA00001946"/>
    </source>
</evidence>
<evidence type="ECO:0000259" key="11">
    <source>
        <dbReference type="Pfam" id="PF06973"/>
    </source>
</evidence>
<dbReference type="Pfam" id="PF06849">
    <property type="entry name" value="DUF1246"/>
    <property type="match status" value="1"/>
</dbReference>
<keyword evidence="3" id="KW-0436">Ligase</keyword>
<comment type="caution">
    <text evidence="12">The sequence shown here is derived from an EMBL/GenBank/DDBJ whole genome shotgun (WGS) entry which is preliminary data.</text>
</comment>
<protein>
    <submittedName>
        <fullName evidence="12">5-formaminoimidazole-4-carboxamide-1-(Beta)-D-ribofuranosyl 5'-monophosphate synthetase</fullName>
    </submittedName>
</protein>
<keyword evidence="6" id="KW-0658">Purine biosynthesis</keyword>
<dbReference type="AlphaFoldDB" id="A0A2H0YM09"/>
<evidence type="ECO:0000256" key="4">
    <source>
        <dbReference type="ARBA" id="ARBA00022723"/>
    </source>
</evidence>
<sequence>MDISKVIQQYNKKNLTIGVIGSHSALDICAGAKKFGLKNLVVCEKGREKTYNFYYKAKLPDEGFGCVDEALVLEKFKDILREENQEILRQKNVLFVPHRSFEVYLDFDYKAIEEDFAVPIFGNRFLLKIEERGVSPNQYDLLYEAGIKTAKIFASPEDIDRPAIVKVLEKERGFERAFFLASSPEEYRQKSDVLLKKGIISKTALAKSVIEEFILGVPVNLNYFYSPVFERLEFLGSDTRRQTNLDGFLRLPSGMQKEAEKDSRLTLEEAGHIAVTMLESLLEQVYEIGEKFVEASKKFYPPGVIGPFALQTCIIPGPPKKEFITFDVSPRVPGSPGIKWTPYSSYLFGKNLSVGERIGKEIREMNKNSHLSKIIT</sequence>
<dbReference type="SUPFAM" id="SSF52440">
    <property type="entry name" value="PreATP-grasp domain"/>
    <property type="match status" value="1"/>
</dbReference>
<dbReference type="EMBL" id="PEYD01000026">
    <property type="protein sequence ID" value="PIS39537.1"/>
    <property type="molecule type" value="Genomic_DNA"/>
</dbReference>
<feature type="domain" description="IMP biosynthesis enzyme PurP C-terminal" evidence="11">
    <location>
        <begin position="186"/>
        <end position="376"/>
    </location>
</feature>
<dbReference type="Proteomes" id="UP000230088">
    <property type="component" value="Unassembled WGS sequence"/>
</dbReference>
<keyword evidence="9" id="KW-0464">Manganese</keyword>
<dbReference type="PANTHER" id="PTHR38147:SF1">
    <property type="entry name" value="5-FORMAMINOIMIDAZOLE-4-CARBOXAMIDE-1-(BETA)-D-RIBOFURANOSYL 5'-MONOPHOSPHATE SYNTHETASE"/>
    <property type="match status" value="1"/>
</dbReference>
<evidence type="ECO:0000256" key="9">
    <source>
        <dbReference type="ARBA" id="ARBA00023211"/>
    </source>
</evidence>
<organism evidence="12 13">
    <name type="scientific">Candidatus Nealsonbacteria bacterium CG08_land_8_20_14_0_20_38_20</name>
    <dbReference type="NCBI Taxonomy" id="1974705"/>
    <lineage>
        <taxon>Bacteria</taxon>
        <taxon>Candidatus Nealsoniibacteriota</taxon>
    </lineage>
</organism>
<dbReference type="GO" id="GO:0000287">
    <property type="term" value="F:magnesium ion binding"/>
    <property type="evidence" value="ECO:0007669"/>
    <property type="project" value="InterPro"/>
</dbReference>
<dbReference type="Gene3D" id="3.30.1490.20">
    <property type="entry name" value="ATP-grasp fold, A domain"/>
    <property type="match status" value="1"/>
</dbReference>
<dbReference type="Gene3D" id="3.40.50.20">
    <property type="match status" value="1"/>
</dbReference>
<keyword evidence="5" id="KW-0547">Nucleotide-binding</keyword>
<dbReference type="InterPro" id="IPR010672">
    <property type="entry name" value="IMP_biosynth_PurP_N"/>
</dbReference>
<evidence type="ECO:0000313" key="13">
    <source>
        <dbReference type="Proteomes" id="UP000230088"/>
    </source>
</evidence>
<dbReference type="Gene3D" id="3.30.470.20">
    <property type="entry name" value="ATP-grasp fold, B domain"/>
    <property type="match status" value="1"/>
</dbReference>
<evidence type="ECO:0000256" key="6">
    <source>
        <dbReference type="ARBA" id="ARBA00022755"/>
    </source>
</evidence>
<keyword evidence="8" id="KW-0460">Magnesium</keyword>
<dbReference type="GO" id="GO:0006188">
    <property type="term" value="P:IMP biosynthetic process"/>
    <property type="evidence" value="ECO:0007669"/>
    <property type="project" value="InterPro"/>
</dbReference>
<evidence type="ECO:0000256" key="7">
    <source>
        <dbReference type="ARBA" id="ARBA00022840"/>
    </source>
</evidence>
<accession>A0A2H0YM09</accession>
<evidence type="ECO:0000256" key="5">
    <source>
        <dbReference type="ARBA" id="ARBA00022741"/>
    </source>
</evidence>
<evidence type="ECO:0000256" key="1">
    <source>
        <dbReference type="ARBA" id="ARBA00001936"/>
    </source>
</evidence>
<dbReference type="InterPro" id="IPR023656">
    <property type="entry name" value="IMP_biosynth_PurP"/>
</dbReference>
<keyword evidence="7" id="KW-0067">ATP-binding</keyword>
<reference evidence="13" key="1">
    <citation type="submission" date="2017-09" db="EMBL/GenBank/DDBJ databases">
        <title>Depth-based differentiation of microbial function through sediment-hosted aquifers and enrichment of novel symbionts in the deep terrestrial subsurface.</title>
        <authorList>
            <person name="Probst A.J."/>
            <person name="Ladd B."/>
            <person name="Jarett J.K."/>
            <person name="Geller-Mcgrath D.E."/>
            <person name="Sieber C.M.K."/>
            <person name="Emerson J.B."/>
            <person name="Anantharaman K."/>
            <person name="Thomas B.C."/>
            <person name="Malmstrom R."/>
            <person name="Stieglmeier M."/>
            <person name="Klingl A."/>
            <person name="Woyke T."/>
            <person name="Ryan C.M."/>
            <person name="Banfield J.F."/>
        </authorList>
    </citation>
    <scope>NUCLEOTIDE SEQUENCE [LARGE SCALE GENOMIC DNA]</scope>
</reference>
<comment type="cofactor">
    <cofactor evidence="1">
        <name>Mn(2+)</name>
        <dbReference type="ChEBI" id="CHEBI:29035"/>
    </cofactor>
</comment>
<dbReference type="GO" id="GO:0016879">
    <property type="term" value="F:ligase activity, forming carbon-nitrogen bonds"/>
    <property type="evidence" value="ECO:0007669"/>
    <property type="project" value="InterPro"/>
</dbReference>
<feature type="domain" description="IMP biosynthesis enzyme PurP N-terminal" evidence="10">
    <location>
        <begin position="17"/>
        <end position="153"/>
    </location>
</feature>
<proteinExistence type="predicted"/>